<evidence type="ECO:0000259" key="2">
    <source>
        <dbReference type="PROSITE" id="PS50887"/>
    </source>
</evidence>
<feature type="coiled-coil region" evidence="1">
    <location>
        <begin position="337"/>
        <end position="364"/>
    </location>
</feature>
<dbReference type="InterPro" id="IPR043128">
    <property type="entry name" value="Rev_trsase/Diguanyl_cyclase"/>
</dbReference>
<keyword evidence="4" id="KW-1185">Reference proteome</keyword>
<dbReference type="Gene3D" id="1.25.40.10">
    <property type="entry name" value="Tetratricopeptide repeat domain"/>
    <property type="match status" value="2"/>
</dbReference>
<dbReference type="PANTHER" id="PTHR45138:SF9">
    <property type="entry name" value="DIGUANYLATE CYCLASE DGCM-RELATED"/>
    <property type="match status" value="1"/>
</dbReference>
<dbReference type="SUPFAM" id="SSF48452">
    <property type="entry name" value="TPR-like"/>
    <property type="match status" value="1"/>
</dbReference>
<comment type="caution">
    <text evidence="3">The sequence shown here is derived from an EMBL/GenBank/DDBJ whole genome shotgun (WGS) entry which is preliminary data.</text>
</comment>
<accession>A0ABR7IB76</accession>
<dbReference type="Gene3D" id="3.30.70.270">
    <property type="match status" value="1"/>
</dbReference>
<dbReference type="Proteomes" id="UP000621540">
    <property type="component" value="Unassembled WGS sequence"/>
</dbReference>
<organism evidence="3 4">
    <name type="scientific">Roseburia yibonii</name>
    <dbReference type="NCBI Taxonomy" id="2763063"/>
    <lineage>
        <taxon>Bacteria</taxon>
        <taxon>Bacillati</taxon>
        <taxon>Bacillota</taxon>
        <taxon>Clostridia</taxon>
        <taxon>Lachnospirales</taxon>
        <taxon>Lachnospiraceae</taxon>
        <taxon>Roseburia</taxon>
    </lineage>
</organism>
<name>A0ABR7IB76_9FIRM</name>
<proteinExistence type="predicted"/>
<dbReference type="CDD" id="cd01949">
    <property type="entry name" value="GGDEF"/>
    <property type="match status" value="1"/>
</dbReference>
<evidence type="ECO:0000313" key="4">
    <source>
        <dbReference type="Proteomes" id="UP000621540"/>
    </source>
</evidence>
<gene>
    <name evidence="3" type="ORF">H8Z76_09230</name>
</gene>
<dbReference type="InterPro" id="IPR029787">
    <property type="entry name" value="Nucleotide_cyclase"/>
</dbReference>
<dbReference type="EMBL" id="JACOQH010000006">
    <property type="protein sequence ID" value="MBC5754188.1"/>
    <property type="molecule type" value="Genomic_DNA"/>
</dbReference>
<dbReference type="RefSeq" id="WP_186982305.1">
    <property type="nucleotide sequence ID" value="NZ_JACOQH010000006.1"/>
</dbReference>
<dbReference type="InterPro" id="IPR011990">
    <property type="entry name" value="TPR-like_helical_dom_sf"/>
</dbReference>
<dbReference type="PROSITE" id="PS50887">
    <property type="entry name" value="GGDEF"/>
    <property type="match status" value="1"/>
</dbReference>
<feature type="domain" description="GGDEF" evidence="2">
    <location>
        <begin position="395"/>
        <end position="532"/>
    </location>
</feature>
<protein>
    <submittedName>
        <fullName evidence="3">GGDEF domain-containing protein</fullName>
    </submittedName>
</protein>
<dbReference type="InterPro" id="IPR000160">
    <property type="entry name" value="GGDEF_dom"/>
</dbReference>
<dbReference type="NCBIfam" id="TIGR00254">
    <property type="entry name" value="GGDEF"/>
    <property type="match status" value="1"/>
</dbReference>
<dbReference type="SUPFAM" id="SSF55073">
    <property type="entry name" value="Nucleotide cyclase"/>
    <property type="match status" value="1"/>
</dbReference>
<reference evidence="3 4" key="1">
    <citation type="submission" date="2020-08" db="EMBL/GenBank/DDBJ databases">
        <title>Genome public.</title>
        <authorList>
            <person name="Liu C."/>
            <person name="Sun Q."/>
        </authorList>
    </citation>
    <scope>NUCLEOTIDE SEQUENCE [LARGE SCALE GENOMIC DNA]</scope>
    <source>
        <strain evidence="3 4">BX0805</strain>
    </source>
</reference>
<evidence type="ECO:0000256" key="1">
    <source>
        <dbReference type="SAM" id="Coils"/>
    </source>
</evidence>
<evidence type="ECO:0000313" key="3">
    <source>
        <dbReference type="EMBL" id="MBC5754188.1"/>
    </source>
</evidence>
<dbReference type="Pfam" id="PF00990">
    <property type="entry name" value="GGDEF"/>
    <property type="match status" value="1"/>
</dbReference>
<keyword evidence="1" id="KW-0175">Coiled coil</keyword>
<dbReference type="InterPro" id="IPR050469">
    <property type="entry name" value="Diguanylate_Cyclase"/>
</dbReference>
<dbReference type="PANTHER" id="PTHR45138">
    <property type="entry name" value="REGULATORY COMPONENTS OF SENSORY TRANSDUCTION SYSTEM"/>
    <property type="match status" value="1"/>
</dbReference>
<sequence length="550" mass="63898">MESLSQNGQVQDWIRSALGNRGIDAEKTLYYCKNLYEYARKTKDETLLGFSAYYMGEAYYILNNVDKLFESLSVALAYLDRSGQWELLSRSYNLLAITSANRGNAPLAMDYYLSALSYCEKYHMQDVGIIVNMNIGTLYNRLGEYSQAQQYYEIGYQILCKTKMSPEYFSYLLTYYIGIGNTYLYREFPEKAAYYIQKAEEDCKDRLGKIEEIALCCFKARCYNSMGHTKSRDDCIEQIRGMMEQPMEFLSVFDDLYAYCEMLFLIGKSEDFLAVLSSMEELATKAGITHIRRQLLALKIRYYKVKGETEHYKEAAAQYFELAELMENENRYTVLSMLNIRKSLEETAKQRKAMEEQNRILQKRSETDALTGMYNRFRLNDYAEEAFQRAMRERTPLAVEILDIDYFKQYNDHYGHQAGDDCIRHIADCIRDLMRQSGIFGARYGGDEFILIYEGCTREKVLELALQLRESIINLRLEHSCFPAAEYVTISQGICLDVPREDGKIWDFLHTADGMLYQVKKQQRSNVSIGAFGEKEGTIYGQEPKSDSFV</sequence>
<dbReference type="SMART" id="SM00267">
    <property type="entry name" value="GGDEF"/>
    <property type="match status" value="1"/>
</dbReference>